<dbReference type="PANTHER" id="PTHR42792:SF2">
    <property type="entry name" value="FLAGELLIN"/>
    <property type="match status" value="1"/>
</dbReference>
<evidence type="ECO:0000256" key="4">
    <source>
        <dbReference type="RuleBase" id="RU362073"/>
    </source>
</evidence>
<dbReference type="GO" id="GO:0005576">
    <property type="term" value="C:extracellular region"/>
    <property type="evidence" value="ECO:0007669"/>
    <property type="project" value="UniProtKB-SubCell"/>
</dbReference>
<feature type="region of interest" description="Disordered" evidence="6">
    <location>
        <begin position="132"/>
        <end position="156"/>
    </location>
</feature>
<dbReference type="InterPro" id="IPR046358">
    <property type="entry name" value="Flagellin_C"/>
</dbReference>
<dbReference type="OrthoDB" id="9796789at2"/>
<dbReference type="EMBL" id="RHIB01000002">
    <property type="protein sequence ID" value="RNA67729.1"/>
    <property type="molecule type" value="Genomic_DNA"/>
</dbReference>
<evidence type="ECO:0000256" key="5">
    <source>
        <dbReference type="SAM" id="Coils"/>
    </source>
</evidence>
<dbReference type="GO" id="GO:0005198">
    <property type="term" value="F:structural molecule activity"/>
    <property type="evidence" value="ECO:0007669"/>
    <property type="project" value="UniProtKB-UniRule"/>
</dbReference>
<feature type="domain" description="Flagellin N-terminal" evidence="7">
    <location>
        <begin position="3"/>
        <end position="138"/>
    </location>
</feature>
<dbReference type="PANTHER" id="PTHR42792">
    <property type="entry name" value="FLAGELLIN"/>
    <property type="match status" value="1"/>
</dbReference>
<comment type="function">
    <text evidence="4">Flagellin is the subunit protein which polymerizes to form the filaments of bacterial flagella.</text>
</comment>
<dbReference type="GO" id="GO:0009288">
    <property type="term" value="C:bacterial-type flagellum"/>
    <property type="evidence" value="ECO:0007669"/>
    <property type="project" value="UniProtKB-SubCell"/>
</dbReference>
<comment type="caution">
    <text evidence="9">The sequence shown here is derived from an EMBL/GenBank/DDBJ whole genome shotgun (WGS) entry which is preliminary data.</text>
</comment>
<gene>
    <name evidence="9" type="ORF">EBO34_13515</name>
</gene>
<dbReference type="InterPro" id="IPR042187">
    <property type="entry name" value="Flagellin_C_sub2"/>
</dbReference>
<feature type="coiled-coil region" evidence="5">
    <location>
        <begin position="320"/>
        <end position="378"/>
    </location>
</feature>
<accession>A0A3M7TRC0</accession>
<dbReference type="Gene3D" id="6.10.10.10">
    <property type="entry name" value="Flagellar export chaperone, C-terminal domain"/>
    <property type="match status" value="1"/>
</dbReference>
<dbReference type="RefSeq" id="WP_122899423.1">
    <property type="nucleotide sequence ID" value="NZ_RHIB01000002.1"/>
</dbReference>
<dbReference type="InterPro" id="IPR001492">
    <property type="entry name" value="Flagellin"/>
</dbReference>
<keyword evidence="4" id="KW-0964">Secreted</keyword>
<proteinExistence type="inferred from homology"/>
<evidence type="ECO:0000256" key="3">
    <source>
        <dbReference type="ARBA" id="ARBA00023143"/>
    </source>
</evidence>
<keyword evidence="5" id="KW-0175">Coiled coil</keyword>
<organism evidence="9 10">
    <name type="scientific">Alteribacter keqinensis</name>
    <dbReference type="NCBI Taxonomy" id="2483800"/>
    <lineage>
        <taxon>Bacteria</taxon>
        <taxon>Bacillati</taxon>
        <taxon>Bacillota</taxon>
        <taxon>Bacilli</taxon>
        <taxon>Bacillales</taxon>
        <taxon>Bacillaceae</taxon>
        <taxon>Alteribacter</taxon>
    </lineage>
</organism>
<evidence type="ECO:0000256" key="6">
    <source>
        <dbReference type="SAM" id="MobiDB-lite"/>
    </source>
</evidence>
<reference evidence="9 10" key="1">
    <citation type="submission" date="2018-10" db="EMBL/GenBank/DDBJ databases">
        <title>Bacillus Keqinensis sp. nov., a moderately halophilic bacterium isolated from a saline-alkaline lake.</title>
        <authorList>
            <person name="Wang H."/>
        </authorList>
    </citation>
    <scope>NUCLEOTIDE SEQUENCE [LARGE SCALE GENOMIC DNA]</scope>
    <source>
        <strain evidence="9 10">KQ-3</strain>
    </source>
</reference>
<evidence type="ECO:0000259" key="8">
    <source>
        <dbReference type="Pfam" id="PF00700"/>
    </source>
</evidence>
<dbReference type="Proteomes" id="UP000278746">
    <property type="component" value="Unassembled WGS sequence"/>
</dbReference>
<protein>
    <recommendedName>
        <fullName evidence="2 4">Flagellin</fullName>
    </recommendedName>
</protein>
<dbReference type="SUPFAM" id="SSF64518">
    <property type="entry name" value="Phase 1 flagellin"/>
    <property type="match status" value="1"/>
</dbReference>
<name>A0A3M7TRC0_9BACI</name>
<dbReference type="InterPro" id="IPR001029">
    <property type="entry name" value="Flagellin_N"/>
</dbReference>
<keyword evidence="3 4" id="KW-0975">Bacterial flagellum</keyword>
<feature type="domain" description="Flagellin C-terminal" evidence="8">
    <location>
        <begin position="328"/>
        <end position="412"/>
    </location>
</feature>
<dbReference type="PRINTS" id="PR00207">
    <property type="entry name" value="FLAGELLIN"/>
</dbReference>
<comment type="similarity">
    <text evidence="1 4">Belongs to the bacterial flagellin family.</text>
</comment>
<evidence type="ECO:0000256" key="2">
    <source>
        <dbReference type="ARBA" id="ARBA00020110"/>
    </source>
</evidence>
<keyword evidence="9" id="KW-0282">Flagellum</keyword>
<dbReference type="Gene3D" id="3.30.70.2120">
    <property type="match status" value="1"/>
</dbReference>
<dbReference type="Pfam" id="PF00669">
    <property type="entry name" value="Flagellin_N"/>
    <property type="match status" value="1"/>
</dbReference>
<keyword evidence="10" id="KW-1185">Reference proteome</keyword>
<keyword evidence="9" id="KW-0966">Cell projection</keyword>
<evidence type="ECO:0000313" key="9">
    <source>
        <dbReference type="EMBL" id="RNA67729.1"/>
    </source>
</evidence>
<keyword evidence="9" id="KW-0969">Cilium</keyword>
<evidence type="ECO:0000259" key="7">
    <source>
        <dbReference type="Pfam" id="PF00669"/>
    </source>
</evidence>
<dbReference type="Pfam" id="PF00700">
    <property type="entry name" value="Flagellin_C"/>
    <property type="match status" value="1"/>
</dbReference>
<sequence length="413" mass="43035">MIINNNISALNTHRQMGINQAANQSSMEKLSSGLRINRAGDDAAGLAISEKMRAQINGLDQASRNAQDGISLIQTAEGALDETHSILQRMRELAVQAANDTNVDVDRNEIQKEMNQLTSEINRIGNTTEFNTQNLLDGGTGKISVGDPSPGTDSDASSISFTVDENFAVGQTIEINGERFTAIEAGGTSGTNTFEIGEDADETAGNLRAAIGDHDDYTGGGSGNTITVTTATNTDEEVSVSLGEKPGFSANFQIGANQGQSMTIEVADMRAGALGISGVAGDDANGVGSKAAGAVYAAGTDVTDGTTNTGSEAALDVTTHENASAAVEVLNQAIESVSAQRSELGAFQNRLEHTISNLNNASENLSAAESRIRDVDMAAEMMEMTRTNILSQASQSMLAQANQQPQSVLQLLG</sequence>
<evidence type="ECO:0000256" key="1">
    <source>
        <dbReference type="ARBA" id="ARBA00005709"/>
    </source>
</evidence>
<dbReference type="AlphaFoldDB" id="A0A3M7TRC0"/>
<evidence type="ECO:0000313" key="10">
    <source>
        <dbReference type="Proteomes" id="UP000278746"/>
    </source>
</evidence>
<dbReference type="Gene3D" id="1.20.1330.10">
    <property type="entry name" value="f41 fragment of flagellin, N-terminal domain"/>
    <property type="match status" value="1"/>
</dbReference>
<comment type="subcellular location">
    <subcellularLocation>
        <location evidence="4">Secreted</location>
    </subcellularLocation>
    <subcellularLocation>
        <location evidence="4">Bacterial flagellum</location>
    </subcellularLocation>
</comment>